<dbReference type="PANTHER" id="PTHR43191">
    <property type="entry name" value="RRNA METHYLTRANSFERASE 3"/>
    <property type="match status" value="1"/>
</dbReference>
<evidence type="ECO:0000256" key="3">
    <source>
        <dbReference type="SAM" id="MobiDB-lite"/>
    </source>
</evidence>
<keyword evidence="1 5" id="KW-0489">Methyltransferase</keyword>
<accession>A0A3M0BWR6</accession>
<feature type="domain" description="tRNA/rRNA methyltransferase SpoU type" evidence="4">
    <location>
        <begin position="7"/>
        <end position="144"/>
    </location>
</feature>
<dbReference type="Gene3D" id="3.40.1280.10">
    <property type="match status" value="1"/>
</dbReference>
<dbReference type="CDD" id="cd18098">
    <property type="entry name" value="SpoU-like"/>
    <property type="match status" value="1"/>
</dbReference>
<dbReference type="InterPro" id="IPR051259">
    <property type="entry name" value="rRNA_Methyltransferase"/>
</dbReference>
<proteinExistence type="predicted"/>
<dbReference type="GO" id="GO:0006396">
    <property type="term" value="P:RNA processing"/>
    <property type="evidence" value="ECO:0007669"/>
    <property type="project" value="InterPro"/>
</dbReference>
<keyword evidence="6" id="KW-1185">Reference proteome</keyword>
<dbReference type="GO" id="GO:0008173">
    <property type="term" value="F:RNA methyltransferase activity"/>
    <property type="evidence" value="ECO:0007669"/>
    <property type="project" value="InterPro"/>
</dbReference>
<organism evidence="5 6">
    <name type="scientific">Eilatimonas milleporae</name>
    <dbReference type="NCBI Taxonomy" id="911205"/>
    <lineage>
        <taxon>Bacteria</taxon>
        <taxon>Pseudomonadati</taxon>
        <taxon>Pseudomonadota</taxon>
        <taxon>Alphaproteobacteria</taxon>
        <taxon>Kordiimonadales</taxon>
        <taxon>Kordiimonadaceae</taxon>
        <taxon>Eilatimonas</taxon>
    </lineage>
</organism>
<protein>
    <submittedName>
        <fullName evidence="5">SpoU rRNA methylase family protein</fullName>
    </submittedName>
</protein>
<dbReference type="RefSeq" id="WP_121940167.1">
    <property type="nucleotide sequence ID" value="NZ_REFR01000015.1"/>
</dbReference>
<dbReference type="GO" id="GO:0032259">
    <property type="term" value="P:methylation"/>
    <property type="evidence" value="ECO:0007669"/>
    <property type="project" value="UniProtKB-KW"/>
</dbReference>
<feature type="compositionally biased region" description="Basic residues" evidence="3">
    <location>
        <begin position="170"/>
        <end position="191"/>
    </location>
</feature>
<dbReference type="Pfam" id="PF00588">
    <property type="entry name" value="SpoU_methylase"/>
    <property type="match status" value="1"/>
</dbReference>
<comment type="caution">
    <text evidence="5">The sequence shown here is derived from an EMBL/GenBank/DDBJ whole genome shotgun (WGS) entry which is preliminary data.</text>
</comment>
<evidence type="ECO:0000259" key="4">
    <source>
        <dbReference type="Pfam" id="PF00588"/>
    </source>
</evidence>
<dbReference type="InParanoid" id="A0A3M0BWR6"/>
<dbReference type="EMBL" id="REFR01000015">
    <property type="protein sequence ID" value="RMB02034.1"/>
    <property type="molecule type" value="Genomic_DNA"/>
</dbReference>
<dbReference type="SUPFAM" id="SSF75217">
    <property type="entry name" value="alpha/beta knot"/>
    <property type="match status" value="1"/>
</dbReference>
<evidence type="ECO:0000256" key="1">
    <source>
        <dbReference type="ARBA" id="ARBA00022603"/>
    </source>
</evidence>
<name>A0A3M0BWR6_9PROT</name>
<dbReference type="Proteomes" id="UP000271227">
    <property type="component" value="Unassembled WGS sequence"/>
</dbReference>
<feature type="region of interest" description="Disordered" evidence="3">
    <location>
        <begin position="161"/>
        <end position="191"/>
    </location>
</feature>
<evidence type="ECO:0000313" key="6">
    <source>
        <dbReference type="Proteomes" id="UP000271227"/>
    </source>
</evidence>
<dbReference type="PANTHER" id="PTHR43191:SF2">
    <property type="entry name" value="RRNA METHYLTRANSFERASE 3, MITOCHONDRIAL"/>
    <property type="match status" value="1"/>
</dbReference>
<dbReference type="OrthoDB" id="4578643at2"/>
<evidence type="ECO:0000313" key="5">
    <source>
        <dbReference type="EMBL" id="RMB02034.1"/>
    </source>
</evidence>
<reference evidence="5 6" key="1">
    <citation type="submission" date="2018-10" db="EMBL/GenBank/DDBJ databases">
        <title>Genomic Encyclopedia of Archaeal and Bacterial Type Strains, Phase II (KMG-II): from individual species to whole genera.</title>
        <authorList>
            <person name="Goeker M."/>
        </authorList>
    </citation>
    <scope>NUCLEOTIDE SEQUENCE [LARGE SCALE GENOMIC DNA]</scope>
    <source>
        <strain evidence="5 6">DSM 25217</strain>
    </source>
</reference>
<gene>
    <name evidence="5" type="ORF">BXY39_3546</name>
</gene>
<dbReference type="AlphaFoldDB" id="A0A3M0BWR6"/>
<keyword evidence="2" id="KW-0808">Transferase</keyword>
<evidence type="ECO:0000256" key="2">
    <source>
        <dbReference type="ARBA" id="ARBA00022679"/>
    </source>
</evidence>
<dbReference type="InterPro" id="IPR001537">
    <property type="entry name" value="SpoU_MeTrfase"/>
</dbReference>
<dbReference type="InterPro" id="IPR029026">
    <property type="entry name" value="tRNA_m1G_MTases_N"/>
</dbReference>
<sequence length="191" mass="20795">MRGFFAIGIDGASKEGNVGNLIRTAHAFGANFVFAVKPKRVAHTGEVVTKDFADTSKTHEQIPFFNYDSADAVPVPQGGRIVGIELDDAAIDLPSFRHPAQALYVLGGERSSLSPEMRARCDFMIKIPTHFSLNVATAGAIVLYDRWRLMGGFAERPVMAGQTPVEPRGHVHGRPISRRDRAARRVKAAGQ</sequence>
<dbReference type="GO" id="GO:0003723">
    <property type="term" value="F:RNA binding"/>
    <property type="evidence" value="ECO:0007669"/>
    <property type="project" value="InterPro"/>
</dbReference>
<dbReference type="InterPro" id="IPR029028">
    <property type="entry name" value="Alpha/beta_knot_MTases"/>
</dbReference>